<feature type="region of interest" description="Disordered" evidence="2">
    <location>
        <begin position="1"/>
        <end position="25"/>
    </location>
</feature>
<dbReference type="PANTHER" id="PTHR43818">
    <property type="entry name" value="BCDNA.GH03377"/>
    <property type="match status" value="1"/>
</dbReference>
<accession>A0A369BB23</accession>
<dbReference type="SUPFAM" id="SSF51735">
    <property type="entry name" value="NAD(P)-binding Rossmann-fold domains"/>
    <property type="match status" value="1"/>
</dbReference>
<evidence type="ECO:0000259" key="4">
    <source>
        <dbReference type="Pfam" id="PF22725"/>
    </source>
</evidence>
<keyword evidence="1" id="KW-0560">Oxidoreductase</keyword>
<organism evidence="5 6">
    <name type="scientific">Fontibacillus phaseoli</name>
    <dbReference type="NCBI Taxonomy" id="1416533"/>
    <lineage>
        <taxon>Bacteria</taxon>
        <taxon>Bacillati</taxon>
        <taxon>Bacillota</taxon>
        <taxon>Bacilli</taxon>
        <taxon>Bacillales</taxon>
        <taxon>Paenibacillaceae</taxon>
        <taxon>Fontibacillus</taxon>
    </lineage>
</organism>
<feature type="domain" description="Gfo/Idh/MocA-like oxidoreductase N-terminal" evidence="3">
    <location>
        <begin position="58"/>
        <end position="154"/>
    </location>
</feature>
<proteinExistence type="predicted"/>
<dbReference type="GO" id="GO:0000166">
    <property type="term" value="F:nucleotide binding"/>
    <property type="evidence" value="ECO:0007669"/>
    <property type="project" value="InterPro"/>
</dbReference>
<dbReference type="GO" id="GO:0016491">
    <property type="term" value="F:oxidoreductase activity"/>
    <property type="evidence" value="ECO:0007669"/>
    <property type="project" value="UniProtKB-KW"/>
</dbReference>
<dbReference type="InterPro" id="IPR000683">
    <property type="entry name" value="Gfo/Idh/MocA-like_OxRdtase_N"/>
</dbReference>
<sequence length="371" mass="40984">MPSEANGQVESFQTRDGMNYAPKGRPNPVVQPGEFVFAAAALDHGHIYGMTGGLIEAGATLKWVYDPDPAKVQAFLKSYPQATPAASLEQILQDPEVRLVAAAAVPSERGPLGLQVMDAGKDYFTDKAPFTSLKQLEAARLKAEQTGRIYAVYYSERLHVESAVYAGQLIQQGAIGRVLQITGFGPHRLNAPSRPSWFFEKDKYGGILCDIGSHQIEQFLFYSGCKDAEVVHSKVANYNHAEYPELEDYGDATLVGDNGATQYFRVDWFTPDGLSTWGDGRTFILGTDGYIELRKYTDIARDAEGDHVYLVNKDGEQHFAVRGQVGFPYFGELILDCIHRTEQAMTQEHAFKAAELCLKAQNQALRLTTSL</sequence>
<evidence type="ECO:0000313" key="6">
    <source>
        <dbReference type="Proteomes" id="UP000253090"/>
    </source>
</evidence>
<comment type="caution">
    <text evidence="5">The sequence shown here is derived from an EMBL/GenBank/DDBJ whole genome shotgun (WGS) entry which is preliminary data.</text>
</comment>
<dbReference type="Gene3D" id="3.40.50.720">
    <property type="entry name" value="NAD(P)-binding Rossmann-like Domain"/>
    <property type="match status" value="1"/>
</dbReference>
<evidence type="ECO:0000256" key="1">
    <source>
        <dbReference type="ARBA" id="ARBA00023002"/>
    </source>
</evidence>
<gene>
    <name evidence="5" type="ORF">DFP94_106145</name>
</gene>
<feature type="compositionally biased region" description="Polar residues" evidence="2">
    <location>
        <begin position="1"/>
        <end position="16"/>
    </location>
</feature>
<evidence type="ECO:0000259" key="3">
    <source>
        <dbReference type="Pfam" id="PF01408"/>
    </source>
</evidence>
<protein>
    <submittedName>
        <fullName evidence="5">Putative dehydrogenase</fullName>
    </submittedName>
</protein>
<dbReference type="Gene3D" id="3.30.360.10">
    <property type="entry name" value="Dihydrodipicolinate Reductase, domain 2"/>
    <property type="match status" value="1"/>
</dbReference>
<dbReference type="InterPro" id="IPR055170">
    <property type="entry name" value="GFO_IDH_MocA-like_dom"/>
</dbReference>
<evidence type="ECO:0000256" key="2">
    <source>
        <dbReference type="SAM" id="MobiDB-lite"/>
    </source>
</evidence>
<name>A0A369BB23_9BACL</name>
<dbReference type="SUPFAM" id="SSF55347">
    <property type="entry name" value="Glyceraldehyde-3-phosphate dehydrogenase-like, C-terminal domain"/>
    <property type="match status" value="1"/>
</dbReference>
<feature type="domain" description="GFO/IDH/MocA-like oxidoreductase" evidence="4">
    <location>
        <begin position="166"/>
        <end position="292"/>
    </location>
</feature>
<dbReference type="Pfam" id="PF22725">
    <property type="entry name" value="GFO_IDH_MocA_C3"/>
    <property type="match status" value="1"/>
</dbReference>
<reference evidence="5 6" key="1">
    <citation type="submission" date="2018-07" db="EMBL/GenBank/DDBJ databases">
        <title>Genomic Encyclopedia of Type Strains, Phase III (KMG-III): the genomes of soil and plant-associated and newly described type strains.</title>
        <authorList>
            <person name="Whitman W."/>
        </authorList>
    </citation>
    <scope>NUCLEOTIDE SEQUENCE [LARGE SCALE GENOMIC DNA]</scope>
    <source>
        <strain evidence="5 6">CECT 8333</strain>
    </source>
</reference>
<evidence type="ECO:0000313" key="5">
    <source>
        <dbReference type="EMBL" id="RCX18611.1"/>
    </source>
</evidence>
<dbReference type="InterPro" id="IPR036291">
    <property type="entry name" value="NAD(P)-bd_dom_sf"/>
</dbReference>
<dbReference type="RefSeq" id="WP_114497473.1">
    <property type="nucleotide sequence ID" value="NZ_QPJW01000006.1"/>
</dbReference>
<dbReference type="InterPro" id="IPR050463">
    <property type="entry name" value="Gfo/Idh/MocA_oxidrdct_glycsds"/>
</dbReference>
<dbReference type="PANTHER" id="PTHR43818:SF11">
    <property type="entry name" value="BCDNA.GH03377"/>
    <property type="match status" value="1"/>
</dbReference>
<dbReference type="AlphaFoldDB" id="A0A369BB23"/>
<dbReference type="EMBL" id="QPJW01000006">
    <property type="protein sequence ID" value="RCX18611.1"/>
    <property type="molecule type" value="Genomic_DNA"/>
</dbReference>
<dbReference type="OrthoDB" id="9768836at2"/>
<dbReference type="Pfam" id="PF01408">
    <property type="entry name" value="GFO_IDH_MocA"/>
    <property type="match status" value="1"/>
</dbReference>
<keyword evidence="6" id="KW-1185">Reference proteome</keyword>
<dbReference type="Proteomes" id="UP000253090">
    <property type="component" value="Unassembled WGS sequence"/>
</dbReference>